<proteinExistence type="predicted"/>
<dbReference type="AlphaFoldDB" id="A0A1R4H7L5"/>
<evidence type="ECO:0000313" key="2">
    <source>
        <dbReference type="Proteomes" id="UP000195667"/>
    </source>
</evidence>
<accession>A0A1R4H7L5</accession>
<dbReference type="EMBL" id="FUKI01000096">
    <property type="protein sequence ID" value="SJM91840.1"/>
    <property type="molecule type" value="Genomic_DNA"/>
</dbReference>
<evidence type="ECO:0000313" key="1">
    <source>
        <dbReference type="EMBL" id="SJM91840.1"/>
    </source>
</evidence>
<dbReference type="Proteomes" id="UP000195667">
    <property type="component" value="Unassembled WGS sequence"/>
</dbReference>
<sequence>MSRWVASWSYLSEEVLAAILNIPESAYFVWDGIDEDERPLGTRTK</sequence>
<reference evidence="2" key="1">
    <citation type="submission" date="2017-02" db="EMBL/GenBank/DDBJ databases">
        <authorList>
            <person name="Daims H."/>
        </authorList>
    </citation>
    <scope>NUCLEOTIDE SEQUENCE [LARGE SCALE GENOMIC DNA]</scope>
</reference>
<organism evidence="1 2">
    <name type="scientific">Crenothrix polyspora</name>
    <dbReference type="NCBI Taxonomy" id="360316"/>
    <lineage>
        <taxon>Bacteria</taxon>
        <taxon>Pseudomonadati</taxon>
        <taxon>Pseudomonadota</taxon>
        <taxon>Gammaproteobacteria</taxon>
        <taxon>Methylococcales</taxon>
        <taxon>Crenotrichaceae</taxon>
        <taxon>Crenothrix</taxon>
    </lineage>
</organism>
<protein>
    <submittedName>
        <fullName evidence="1">Uncharacterized protein</fullName>
    </submittedName>
</protein>
<name>A0A1R4H7L5_9GAMM</name>
<gene>
    <name evidence="1" type="ORF">CRENPOLYSF1_220016</name>
</gene>
<keyword evidence="2" id="KW-1185">Reference proteome</keyword>